<dbReference type="Pfam" id="PF01774">
    <property type="entry name" value="UreD"/>
    <property type="match status" value="1"/>
</dbReference>
<accession>A0A0V9UGA7</accession>
<reference evidence="2 3" key="2">
    <citation type="journal article" date="2016" name="Genome Announc.">
        <title>Draft Genome Sequence of a Versatile Hydrocarbon-Degrading Bacterium, Rhodococcus pyridinivorans Strain KG-16, Collected from Oil Fields in India.</title>
        <authorList>
            <person name="Aggarwal R.K."/>
            <person name="Dawar C."/>
            <person name="Phanindranath R."/>
            <person name="Mutnuri L."/>
            <person name="Dayal A.M."/>
        </authorList>
    </citation>
    <scope>NUCLEOTIDE SEQUENCE [LARGE SCALE GENOMIC DNA]</scope>
    <source>
        <strain evidence="2 3">KG-16</strain>
    </source>
</reference>
<protein>
    <submittedName>
        <fullName evidence="2">Urease accessory protein</fullName>
    </submittedName>
</protein>
<gene>
    <name evidence="2" type="ORF">Z045_19805</name>
</gene>
<dbReference type="RefSeq" id="WP_060653373.1">
    <property type="nucleotide sequence ID" value="NZ_AZXY01000011.1"/>
</dbReference>
<sequence>MSRTTIRIDRAPGRARLTLRAGMLVPRTVEVGPDHARVALVAAGALLLGGDAVTVDVHVDAGCTLELQDIGGTVAYDADNRLSRWDVRITVAEGGTLAWETYPFVIATGARVHRDTRIELAPEAAVSMRETLVLGRHGETGGAIRSRTSVTLDRRPLFVEELYAHGAFPEPGILGSARVHDVIATYGRRAEGDGVVQLEGPGSLLRFLGADAHSSPLESTWRSWRSTHVHPSTLEGSLTHARP</sequence>
<dbReference type="EMBL" id="AZXY01000011">
    <property type="protein sequence ID" value="KSZ57019.1"/>
    <property type="molecule type" value="Genomic_DNA"/>
</dbReference>
<evidence type="ECO:0000313" key="2">
    <source>
        <dbReference type="EMBL" id="KSZ57019.1"/>
    </source>
</evidence>
<reference evidence="3" key="1">
    <citation type="submission" date="2015-01" db="EMBL/GenBank/DDBJ databases">
        <title>Draft genome sequence of Rhodococcus pyridinivorans strain KG-16, a hydrocarbon-degrading bacterium.</title>
        <authorList>
            <person name="Aggarwal R.K."/>
            <person name="Dawar C."/>
        </authorList>
    </citation>
    <scope>NUCLEOTIDE SEQUENCE [LARGE SCALE GENOMIC DNA]</scope>
    <source>
        <strain evidence="3">KG-16</strain>
    </source>
</reference>
<comment type="caution">
    <text evidence="2">The sequence shown here is derived from an EMBL/GenBank/DDBJ whole genome shotgun (WGS) entry which is preliminary data.</text>
</comment>
<dbReference type="Proteomes" id="UP000053060">
    <property type="component" value="Unassembled WGS sequence"/>
</dbReference>
<dbReference type="GO" id="GO:0016151">
    <property type="term" value="F:nickel cation binding"/>
    <property type="evidence" value="ECO:0007669"/>
    <property type="project" value="InterPro"/>
</dbReference>
<proteinExistence type="predicted"/>
<dbReference type="AlphaFoldDB" id="A0A0V9UGA7"/>
<name>A0A0V9UGA7_9NOCA</name>
<evidence type="ECO:0000256" key="1">
    <source>
        <dbReference type="ARBA" id="ARBA00023186"/>
    </source>
</evidence>
<keyword evidence="1" id="KW-0143">Chaperone</keyword>
<evidence type="ECO:0000313" key="3">
    <source>
        <dbReference type="Proteomes" id="UP000053060"/>
    </source>
</evidence>
<dbReference type="PATRIC" id="fig|1441730.3.peg.4141"/>
<organism evidence="2 3">
    <name type="scientific">Rhodococcus pyridinivorans KG-16</name>
    <dbReference type="NCBI Taxonomy" id="1441730"/>
    <lineage>
        <taxon>Bacteria</taxon>
        <taxon>Bacillati</taxon>
        <taxon>Actinomycetota</taxon>
        <taxon>Actinomycetes</taxon>
        <taxon>Mycobacteriales</taxon>
        <taxon>Nocardiaceae</taxon>
        <taxon>Rhodococcus</taxon>
    </lineage>
</organism>
<dbReference type="InterPro" id="IPR002669">
    <property type="entry name" value="UreD"/>
</dbReference>